<dbReference type="RefSeq" id="WP_345149997.1">
    <property type="nucleotide sequence ID" value="NZ_BAABEO010000010.1"/>
</dbReference>
<dbReference type="Pfam" id="PF16192">
    <property type="entry name" value="PMT_4TMC"/>
    <property type="match status" value="1"/>
</dbReference>
<name>A0ABP7C4P6_9MICC</name>
<keyword evidence="5 10" id="KW-0808">Transferase</keyword>
<sequence>MSATIQPPRTRWVRDPSRAFDREALRERLLGAPVRFGAWGWIVPLAVALLAGILRFWNLGHPHALIFDETYYVKDAYTLLQSGYERQWPEGANDAFTAGNPAPLDAAAYVVHPPLGKWLIATGMMLFGTDNGLGWRFAPAFFGTLSVLLLALVAQRMFSSVVLGGLAGALLAIEGHHLVQSRTALLDVFVMFFALAAFWALVEDRFDGRRRLADRLAAAAGANGGTPPASLLLYGPWMPWRPWRLAAGVLLGCALGVKWSSLAFVAVFGLMTVLWDVQARRAAGVRHWFLGAVFREGVPAFLTIIPAAALTYLATWTGWLATSGGYGRDWAATNPSDVWGWLPPWLRSLAEYHRSAYSFHQGLHSDHQWESSPWSWLFAGRPVLFWIDTSTQGDPGCSVSSCFAVVTDLPNPVIWWSATLALPVVLLFWIGRRDWRAGAILSGLLAGYLPWFAYPERTMFFTYTIAFGPFMVLALTYVLGMVAGGPGTPPDRRRAGLLAVGLFVAFAVLVSAFFLPVWTGGTLPYELYRLRVWMPSWG</sequence>
<feature type="transmembrane region" description="Helical" evidence="10">
    <location>
        <begin position="184"/>
        <end position="202"/>
    </location>
</feature>
<feature type="transmembrane region" description="Helical" evidence="10">
    <location>
        <begin position="36"/>
        <end position="57"/>
    </location>
</feature>
<keyword evidence="7 10" id="KW-1133">Transmembrane helix</keyword>
<evidence type="ECO:0000259" key="12">
    <source>
        <dbReference type="Pfam" id="PF16192"/>
    </source>
</evidence>
<feature type="domain" description="ArnT-like N-terminal" evidence="11">
    <location>
        <begin position="113"/>
        <end position="203"/>
    </location>
</feature>
<evidence type="ECO:0000256" key="8">
    <source>
        <dbReference type="ARBA" id="ARBA00023136"/>
    </source>
</evidence>
<feature type="transmembrane region" description="Helical" evidence="10">
    <location>
        <begin position="298"/>
        <end position="319"/>
    </location>
</feature>
<evidence type="ECO:0000256" key="2">
    <source>
        <dbReference type="ARBA" id="ARBA00004922"/>
    </source>
</evidence>
<dbReference type="EC" id="2.4.1.-" evidence="10"/>
<feature type="transmembrane region" description="Helical" evidence="10">
    <location>
        <begin position="437"/>
        <end position="454"/>
    </location>
</feature>
<dbReference type="Pfam" id="PF02366">
    <property type="entry name" value="PMT"/>
    <property type="match status" value="1"/>
</dbReference>
<comment type="function">
    <text evidence="10">Protein O-mannosyltransferase that catalyzes the transfer of a single mannose residue from a polyprenol phospho-mannosyl lipidic donor to the hydroxyl group of selected serine and threonine residues in acceptor proteins.</text>
</comment>
<dbReference type="EMBL" id="BAABEO010000010">
    <property type="protein sequence ID" value="GAA3679207.1"/>
    <property type="molecule type" value="Genomic_DNA"/>
</dbReference>
<evidence type="ECO:0000256" key="5">
    <source>
        <dbReference type="ARBA" id="ARBA00022679"/>
    </source>
</evidence>
<dbReference type="InterPro" id="IPR032421">
    <property type="entry name" value="PMT_4TMC"/>
</dbReference>
<keyword evidence="10" id="KW-1003">Cell membrane</keyword>
<evidence type="ECO:0000256" key="10">
    <source>
        <dbReference type="RuleBase" id="RU367007"/>
    </source>
</evidence>
<evidence type="ECO:0000256" key="7">
    <source>
        <dbReference type="ARBA" id="ARBA00022989"/>
    </source>
</evidence>
<evidence type="ECO:0000256" key="4">
    <source>
        <dbReference type="ARBA" id="ARBA00022676"/>
    </source>
</evidence>
<evidence type="ECO:0000256" key="6">
    <source>
        <dbReference type="ARBA" id="ARBA00022692"/>
    </source>
</evidence>
<feature type="transmembrane region" description="Helical" evidence="10">
    <location>
        <begin position="214"/>
        <end position="237"/>
    </location>
</feature>
<evidence type="ECO:0000256" key="9">
    <source>
        <dbReference type="ARBA" id="ARBA00093617"/>
    </source>
</evidence>
<dbReference type="InterPro" id="IPR027005">
    <property type="entry name" value="PMT-like"/>
</dbReference>
<organism evidence="13 14">
    <name type="scientific">Arthrobacter ginkgonis</name>
    <dbReference type="NCBI Taxonomy" id="1630594"/>
    <lineage>
        <taxon>Bacteria</taxon>
        <taxon>Bacillati</taxon>
        <taxon>Actinomycetota</taxon>
        <taxon>Actinomycetes</taxon>
        <taxon>Micrococcales</taxon>
        <taxon>Micrococcaceae</taxon>
        <taxon>Arthrobacter</taxon>
    </lineage>
</organism>
<comment type="caution">
    <text evidence="13">The sequence shown here is derived from an EMBL/GenBank/DDBJ whole genome shotgun (WGS) entry which is preliminary data.</text>
</comment>
<dbReference type="Proteomes" id="UP001500752">
    <property type="component" value="Unassembled WGS sequence"/>
</dbReference>
<protein>
    <recommendedName>
        <fullName evidence="9 10">Polyprenol-phosphate-mannose--protein mannosyltransferase</fullName>
        <ecNumber evidence="10">2.4.1.-</ecNumber>
    </recommendedName>
</protein>
<evidence type="ECO:0000256" key="1">
    <source>
        <dbReference type="ARBA" id="ARBA00004127"/>
    </source>
</evidence>
<comment type="similarity">
    <text evidence="3 10">Belongs to the glycosyltransferase 39 family.</text>
</comment>
<proteinExistence type="inferred from homology"/>
<gene>
    <name evidence="13" type="ORF">GCM10023081_16790</name>
</gene>
<evidence type="ECO:0000256" key="3">
    <source>
        <dbReference type="ARBA" id="ARBA00007222"/>
    </source>
</evidence>
<keyword evidence="14" id="KW-1185">Reference proteome</keyword>
<feature type="transmembrane region" description="Helical" evidence="10">
    <location>
        <begin position="495"/>
        <end position="518"/>
    </location>
</feature>
<keyword evidence="6 10" id="KW-0812">Transmembrane</keyword>
<keyword evidence="4 10" id="KW-0328">Glycosyltransferase</keyword>
<dbReference type="PANTHER" id="PTHR10050:SF46">
    <property type="entry name" value="PROTEIN O-MANNOSYL-TRANSFERASE 2"/>
    <property type="match status" value="1"/>
</dbReference>
<evidence type="ECO:0000313" key="14">
    <source>
        <dbReference type="Proteomes" id="UP001500752"/>
    </source>
</evidence>
<reference evidence="14" key="1">
    <citation type="journal article" date="2019" name="Int. J. Syst. Evol. Microbiol.">
        <title>The Global Catalogue of Microorganisms (GCM) 10K type strain sequencing project: providing services to taxonomists for standard genome sequencing and annotation.</title>
        <authorList>
            <consortium name="The Broad Institute Genomics Platform"/>
            <consortium name="The Broad Institute Genome Sequencing Center for Infectious Disease"/>
            <person name="Wu L."/>
            <person name="Ma J."/>
        </authorList>
    </citation>
    <scope>NUCLEOTIDE SEQUENCE [LARGE SCALE GENOMIC DNA]</scope>
    <source>
        <strain evidence="14">JCM 30742</strain>
    </source>
</reference>
<feature type="transmembrane region" description="Helical" evidence="10">
    <location>
        <begin position="413"/>
        <end position="430"/>
    </location>
</feature>
<dbReference type="PANTHER" id="PTHR10050">
    <property type="entry name" value="DOLICHYL-PHOSPHATE-MANNOSE--PROTEIN MANNOSYLTRANSFERASE"/>
    <property type="match status" value="1"/>
</dbReference>
<feature type="transmembrane region" description="Helical" evidence="10">
    <location>
        <begin position="257"/>
        <end position="277"/>
    </location>
</feature>
<evidence type="ECO:0000259" key="11">
    <source>
        <dbReference type="Pfam" id="PF02366"/>
    </source>
</evidence>
<feature type="transmembrane region" description="Helical" evidence="10">
    <location>
        <begin position="133"/>
        <end position="154"/>
    </location>
</feature>
<keyword evidence="8 10" id="KW-0472">Membrane</keyword>
<comment type="pathway">
    <text evidence="2 10">Protein modification; protein glycosylation.</text>
</comment>
<feature type="domain" description="Protein O-mannosyl-transferase C-terminal four TM" evidence="12">
    <location>
        <begin position="347"/>
        <end position="537"/>
    </location>
</feature>
<dbReference type="InterPro" id="IPR003342">
    <property type="entry name" value="ArnT-like_N"/>
</dbReference>
<feature type="transmembrane region" description="Helical" evidence="10">
    <location>
        <begin position="460"/>
        <end position="483"/>
    </location>
</feature>
<feature type="transmembrane region" description="Helical" evidence="10">
    <location>
        <begin position="161"/>
        <end position="178"/>
    </location>
</feature>
<evidence type="ECO:0000313" key="13">
    <source>
        <dbReference type="EMBL" id="GAA3679207.1"/>
    </source>
</evidence>
<accession>A0ABP7C4P6</accession>
<comment type="subcellular location">
    <subcellularLocation>
        <location evidence="10">Cell membrane</location>
    </subcellularLocation>
    <subcellularLocation>
        <location evidence="1">Endomembrane system</location>
        <topology evidence="1">Multi-pass membrane protein</topology>
    </subcellularLocation>
</comment>